<dbReference type="PANTHER" id="PTHR43205:SF12">
    <property type="entry name" value="OS06G0602900 PROTEIN"/>
    <property type="match status" value="1"/>
</dbReference>
<dbReference type="InterPro" id="IPR011032">
    <property type="entry name" value="GroES-like_sf"/>
</dbReference>
<dbReference type="PANTHER" id="PTHR43205">
    <property type="entry name" value="PROSTAGLANDIN REDUCTASE"/>
    <property type="match status" value="1"/>
</dbReference>
<dbReference type="Gene3D" id="3.40.50.720">
    <property type="entry name" value="NAD(P)-binding Rossmann-like Domain"/>
    <property type="match status" value="2"/>
</dbReference>
<reference evidence="3" key="1">
    <citation type="submission" date="2022-12" db="EMBL/GenBank/DDBJ databases">
        <title>Draft genome assemblies for two species of Escallonia (Escalloniales).</title>
        <authorList>
            <person name="Chanderbali A."/>
            <person name="Dervinis C."/>
            <person name="Anghel I."/>
            <person name="Soltis D."/>
            <person name="Soltis P."/>
            <person name="Zapata F."/>
        </authorList>
    </citation>
    <scope>NUCLEOTIDE SEQUENCE</scope>
    <source>
        <strain evidence="3">UCBG92.1500</strain>
        <tissue evidence="3">Leaf</tissue>
    </source>
</reference>
<dbReference type="InterPro" id="IPR036291">
    <property type="entry name" value="NAD(P)-bd_dom_sf"/>
</dbReference>
<feature type="domain" description="Enoyl reductase (ER)" evidence="2">
    <location>
        <begin position="330"/>
        <end position="609"/>
    </location>
</feature>
<dbReference type="Proteomes" id="UP001187471">
    <property type="component" value="Unassembled WGS sequence"/>
</dbReference>
<name>A0AA88QQR3_9ASTE</name>
<dbReference type="Pfam" id="PF00107">
    <property type="entry name" value="ADH_zinc_N"/>
    <property type="match status" value="2"/>
</dbReference>
<dbReference type="InterPro" id="IPR041694">
    <property type="entry name" value="ADH_N_2"/>
</dbReference>
<proteinExistence type="predicted"/>
<evidence type="ECO:0000313" key="4">
    <source>
        <dbReference type="Proteomes" id="UP001187471"/>
    </source>
</evidence>
<dbReference type="SMART" id="SM00829">
    <property type="entry name" value="PKS_ER"/>
    <property type="match status" value="1"/>
</dbReference>
<dbReference type="SUPFAM" id="SSF51735">
    <property type="entry name" value="NAD(P)-binding Rossmann-fold domains"/>
    <property type="match status" value="2"/>
</dbReference>
<dbReference type="EMBL" id="JAVXUO010003138">
    <property type="protein sequence ID" value="KAK2966311.1"/>
    <property type="molecule type" value="Genomic_DNA"/>
</dbReference>
<dbReference type="InterPro" id="IPR045010">
    <property type="entry name" value="MDR_fam"/>
</dbReference>
<dbReference type="InterPro" id="IPR020843">
    <property type="entry name" value="ER"/>
</dbReference>
<accession>A0AA88QQR3</accession>
<dbReference type="SUPFAM" id="SSF50129">
    <property type="entry name" value="GroES-like"/>
    <property type="match status" value="2"/>
</dbReference>
<protein>
    <recommendedName>
        <fullName evidence="2">Enoyl reductase (ER) domain-containing protein</fullName>
    </recommendedName>
</protein>
<sequence length="614" mass="66833">MSMLKWVAGGGANLDVGATVGSVTWRWVQRGRLCSMEVTNKFITIKGHIEDSPQESDFELKTESFSLSVVSGSKDVIIKNLYVSIDPYQINRMKSYSSSQKSSTFAGRITPGQVIEAYGVGIVVASGHPDFEKDELVAGLLSWGEYSIYKEGGILHKLDAMGFPLSYHVGILALSGLTAYGGFFELCKPKKGEKVFVSAASGSVGNLVGQYAKLHGCYVVGCAGTQKKVELLKEVLGFDDAFNYKEEADLKSTLKRYFPDGIDIYFDNVGAEMLEAAISNMNAFGRVAMCGVISEYTDKGKRAAPDMIDVVYKRIKIQGFLAADYMNVYGDFISKTADHLLTGKMKVIEASGVGRVVASGHPDFKKDDLVAGLLSWGEYSRHKEGAVLNKLNAMGFPLSYHVGVLAFSGLTAYGGFFEVCKPRKGEKVFVSAAAGSVENLVGQYAKLLGCDVVGSAGTQKKVELLKEELGFDDAFNYKEETDLKSALKRYFPDGIDIYFDNVGAEMLEAAVSNMSTCGRVAVCGVISEYTDKGKRAAPDMIDVVYKRITIQGFLANDHMNVYEDFISKTADYLRIGKMKVLEDISQGVESIPSAFIGLFRSDNVGKKIVQIADD</sequence>
<dbReference type="GO" id="GO:0016628">
    <property type="term" value="F:oxidoreductase activity, acting on the CH-CH group of donors, NAD or NADP as acceptor"/>
    <property type="evidence" value="ECO:0007669"/>
    <property type="project" value="InterPro"/>
</dbReference>
<dbReference type="AlphaFoldDB" id="A0AA88QQR3"/>
<evidence type="ECO:0000256" key="1">
    <source>
        <dbReference type="ARBA" id="ARBA00023002"/>
    </source>
</evidence>
<comment type="caution">
    <text evidence="3">The sequence shown here is derived from an EMBL/GenBank/DDBJ whole genome shotgun (WGS) entry which is preliminary data.</text>
</comment>
<dbReference type="InterPro" id="IPR013149">
    <property type="entry name" value="ADH-like_C"/>
</dbReference>
<dbReference type="Pfam" id="PF16884">
    <property type="entry name" value="ADH_N_2"/>
    <property type="match status" value="1"/>
</dbReference>
<evidence type="ECO:0000259" key="2">
    <source>
        <dbReference type="SMART" id="SM00829"/>
    </source>
</evidence>
<organism evidence="3 4">
    <name type="scientific">Escallonia rubra</name>
    <dbReference type="NCBI Taxonomy" id="112253"/>
    <lineage>
        <taxon>Eukaryota</taxon>
        <taxon>Viridiplantae</taxon>
        <taxon>Streptophyta</taxon>
        <taxon>Embryophyta</taxon>
        <taxon>Tracheophyta</taxon>
        <taxon>Spermatophyta</taxon>
        <taxon>Magnoliopsida</taxon>
        <taxon>eudicotyledons</taxon>
        <taxon>Gunneridae</taxon>
        <taxon>Pentapetalae</taxon>
        <taxon>asterids</taxon>
        <taxon>campanulids</taxon>
        <taxon>Escalloniales</taxon>
        <taxon>Escalloniaceae</taxon>
        <taxon>Escallonia</taxon>
    </lineage>
</organism>
<gene>
    <name evidence="3" type="ORF">RJ640_018122</name>
</gene>
<dbReference type="FunFam" id="3.40.50.720:FF:000121">
    <property type="entry name" value="Prostaglandin reductase 2"/>
    <property type="match status" value="2"/>
</dbReference>
<keyword evidence="1" id="KW-0560">Oxidoreductase</keyword>
<dbReference type="Gene3D" id="3.90.180.10">
    <property type="entry name" value="Medium-chain alcohol dehydrogenases, catalytic domain"/>
    <property type="match status" value="2"/>
</dbReference>
<keyword evidence="4" id="KW-1185">Reference proteome</keyword>
<evidence type="ECO:0000313" key="3">
    <source>
        <dbReference type="EMBL" id="KAK2966311.1"/>
    </source>
</evidence>